<reference evidence="1" key="1">
    <citation type="submission" date="2019-11" db="UniProtKB">
        <authorList>
            <consortium name="WormBaseParasite"/>
        </authorList>
    </citation>
    <scope>IDENTIFICATION</scope>
</reference>
<evidence type="ECO:0000313" key="1">
    <source>
        <dbReference type="WBParaSite" id="MCU_002065-RA"/>
    </source>
</evidence>
<protein>
    <submittedName>
        <fullName evidence="1">Uncharacterized protein</fullName>
    </submittedName>
</protein>
<organism evidence="1">
    <name type="scientific">Mesocestoides corti</name>
    <name type="common">Flatworm</name>
    <dbReference type="NCBI Taxonomy" id="53468"/>
    <lineage>
        <taxon>Eukaryota</taxon>
        <taxon>Metazoa</taxon>
        <taxon>Spiralia</taxon>
        <taxon>Lophotrochozoa</taxon>
        <taxon>Platyhelminthes</taxon>
        <taxon>Cestoda</taxon>
        <taxon>Eucestoda</taxon>
        <taxon>Cyclophyllidea</taxon>
        <taxon>Mesocestoididae</taxon>
        <taxon>Mesocestoides</taxon>
    </lineage>
</organism>
<dbReference type="AlphaFoldDB" id="A0A5K3EQZ5"/>
<dbReference type="WBParaSite" id="MCU_002065-RA">
    <property type="protein sequence ID" value="MCU_002065-RA"/>
    <property type="gene ID" value="MCU_002065"/>
</dbReference>
<name>A0A5K3EQZ5_MESCO</name>
<proteinExistence type="predicted"/>
<sequence>MHRGTQHPFSRTAPTVMSITSFVLIKHEPHLVMRQRGFSGTNMPLPLSVPPLFTITRTFIC</sequence>
<accession>A0A5K3EQZ5</accession>